<feature type="transmembrane region" description="Helical" evidence="1">
    <location>
        <begin position="99"/>
        <end position="118"/>
    </location>
</feature>
<feature type="domain" description="Fatty acid desaturase" evidence="2">
    <location>
        <begin position="66"/>
        <end position="336"/>
    </location>
</feature>
<name>A0ABU3U495_9FLAO</name>
<gene>
    <name evidence="3" type="ORF">RXV94_03560</name>
</gene>
<dbReference type="InterPro" id="IPR005804">
    <property type="entry name" value="FA_desaturase_dom"/>
</dbReference>
<evidence type="ECO:0000259" key="2">
    <source>
        <dbReference type="Pfam" id="PF00487"/>
    </source>
</evidence>
<dbReference type="EC" id="1.14.19.-" evidence="3"/>
<dbReference type="GO" id="GO:0016491">
    <property type="term" value="F:oxidoreductase activity"/>
    <property type="evidence" value="ECO:0007669"/>
    <property type="project" value="UniProtKB-KW"/>
</dbReference>
<comment type="caution">
    <text evidence="3">The sequence shown here is derived from an EMBL/GenBank/DDBJ whole genome shotgun (WGS) entry which is preliminary data.</text>
</comment>
<evidence type="ECO:0000313" key="3">
    <source>
        <dbReference type="EMBL" id="MDU8885223.1"/>
    </source>
</evidence>
<sequence length="363" mass="43029">MNTSIYFKKNVDDNLHYRKLKSMLKDVITDLPEQRKQEKICFVLALPILFLIIYLLAIYFRDFVFLYYTLYSFLGIISVLIFINIIHDAVHNNIFKSRRYNHLIILIFDLIGGNSYIWKKRHMLMHHNFQNISGWDSDIEQAGLIKIYPHVKTSAINKFQHIFIFAFYPLFLFNWILFRDFKDFFLTDRLIKKVVKIPLIEYFKLFFFKITFFFYILVIPILLGVKPLTAIGALCIMLTVGSVFALLSLLTPHANETNQFPIPSENGEVDTSWLNHQFITTNDISLNNWFTKHFMGNFNFHLAHHLFPKISSVYAPEVTEVIKQYASKNNLNYRSYGLFEALKYHYRLIKANALDFNVFEEDM</sequence>
<dbReference type="RefSeq" id="WP_316661083.1">
    <property type="nucleotide sequence ID" value="NZ_JAWHTF010000001.1"/>
</dbReference>
<feature type="transmembrane region" description="Helical" evidence="1">
    <location>
        <begin position="40"/>
        <end position="60"/>
    </location>
</feature>
<accession>A0ABU3U495</accession>
<keyword evidence="1" id="KW-0472">Membrane</keyword>
<keyword evidence="4" id="KW-1185">Reference proteome</keyword>
<dbReference type="PANTHER" id="PTHR19353:SF19">
    <property type="entry name" value="DELTA(5) FATTY ACID DESATURASE C-RELATED"/>
    <property type="match status" value="1"/>
</dbReference>
<feature type="transmembrane region" description="Helical" evidence="1">
    <location>
        <begin position="66"/>
        <end position="87"/>
    </location>
</feature>
<protein>
    <submittedName>
        <fullName evidence="3">Fatty acid desaturase</fullName>
        <ecNumber evidence="3">1.14.19.-</ecNumber>
    </submittedName>
</protein>
<proteinExistence type="predicted"/>
<keyword evidence="1" id="KW-0812">Transmembrane</keyword>
<dbReference type="PANTHER" id="PTHR19353">
    <property type="entry name" value="FATTY ACID DESATURASE 2"/>
    <property type="match status" value="1"/>
</dbReference>
<evidence type="ECO:0000313" key="4">
    <source>
        <dbReference type="Proteomes" id="UP001268651"/>
    </source>
</evidence>
<feature type="transmembrane region" description="Helical" evidence="1">
    <location>
        <begin position="229"/>
        <end position="250"/>
    </location>
</feature>
<reference evidence="3 4" key="1">
    <citation type="submission" date="2023-10" db="EMBL/GenBank/DDBJ databases">
        <title>Marimonas sp. nov. isolated from tidal mud flat.</title>
        <authorList>
            <person name="Jaincy N.J."/>
            <person name="Srinivasan S."/>
            <person name="Lee S.-S."/>
        </authorList>
    </citation>
    <scope>NUCLEOTIDE SEQUENCE [LARGE SCALE GENOMIC DNA]</scope>
    <source>
        <strain evidence="3 4">MJ-SS3</strain>
    </source>
</reference>
<organism evidence="3 4">
    <name type="scientific">Gilvirhabdus luticola</name>
    <dbReference type="NCBI Taxonomy" id="3079858"/>
    <lineage>
        <taxon>Bacteria</taxon>
        <taxon>Pseudomonadati</taxon>
        <taxon>Bacteroidota</taxon>
        <taxon>Flavobacteriia</taxon>
        <taxon>Flavobacteriales</taxon>
        <taxon>Flavobacteriaceae</taxon>
        <taxon>Gilvirhabdus</taxon>
    </lineage>
</organism>
<dbReference type="EMBL" id="JAWHTF010000001">
    <property type="protein sequence ID" value="MDU8885223.1"/>
    <property type="molecule type" value="Genomic_DNA"/>
</dbReference>
<dbReference type="InterPro" id="IPR012171">
    <property type="entry name" value="Fatty_acid_desaturase"/>
</dbReference>
<dbReference type="Pfam" id="PF00487">
    <property type="entry name" value="FA_desaturase"/>
    <property type="match status" value="1"/>
</dbReference>
<keyword evidence="1" id="KW-1133">Transmembrane helix</keyword>
<dbReference type="Proteomes" id="UP001268651">
    <property type="component" value="Unassembled WGS sequence"/>
</dbReference>
<evidence type="ECO:0000256" key="1">
    <source>
        <dbReference type="SAM" id="Phobius"/>
    </source>
</evidence>
<feature type="transmembrane region" description="Helical" evidence="1">
    <location>
        <begin position="159"/>
        <end position="178"/>
    </location>
</feature>
<feature type="transmembrane region" description="Helical" evidence="1">
    <location>
        <begin position="199"/>
        <end position="223"/>
    </location>
</feature>
<keyword evidence="3" id="KW-0560">Oxidoreductase</keyword>